<organism evidence="1 2">
    <name type="scientific">Carnegiea gigantea</name>
    <dbReference type="NCBI Taxonomy" id="171969"/>
    <lineage>
        <taxon>Eukaryota</taxon>
        <taxon>Viridiplantae</taxon>
        <taxon>Streptophyta</taxon>
        <taxon>Embryophyta</taxon>
        <taxon>Tracheophyta</taxon>
        <taxon>Spermatophyta</taxon>
        <taxon>Magnoliopsida</taxon>
        <taxon>eudicotyledons</taxon>
        <taxon>Gunneridae</taxon>
        <taxon>Pentapetalae</taxon>
        <taxon>Caryophyllales</taxon>
        <taxon>Cactineae</taxon>
        <taxon>Cactaceae</taxon>
        <taxon>Cactoideae</taxon>
        <taxon>Echinocereeae</taxon>
        <taxon>Carnegiea</taxon>
    </lineage>
</organism>
<reference evidence="1" key="1">
    <citation type="submission" date="2022-04" db="EMBL/GenBank/DDBJ databases">
        <title>Carnegiea gigantea Genome sequencing and assembly v2.</title>
        <authorList>
            <person name="Copetti D."/>
            <person name="Sanderson M.J."/>
            <person name="Burquez A."/>
            <person name="Wojciechowski M.F."/>
        </authorList>
    </citation>
    <scope>NUCLEOTIDE SEQUENCE</scope>
    <source>
        <strain evidence="1">SGP5-SGP5p</strain>
        <tissue evidence="1">Aerial part</tissue>
    </source>
</reference>
<dbReference type="AlphaFoldDB" id="A0A9Q1KWR5"/>
<dbReference type="PANTHER" id="PTHR36028:SF6">
    <property type="entry name" value="ATP SYNTHASE SUBUNIT E, MITOCHONDRIAL"/>
    <property type="match status" value="1"/>
</dbReference>
<protein>
    <submittedName>
        <fullName evidence="1">Uncharacterized protein</fullName>
    </submittedName>
</protein>
<dbReference type="PANTHER" id="PTHR36028">
    <property type="entry name" value="OSJNBB0050O03.8 PROTEIN"/>
    <property type="match status" value="1"/>
</dbReference>
<dbReference type="Proteomes" id="UP001153076">
    <property type="component" value="Unassembled WGS sequence"/>
</dbReference>
<dbReference type="OrthoDB" id="850010at2759"/>
<accession>A0A9Q1KWR5</accession>
<gene>
    <name evidence="1" type="ORF">Cgig2_032578</name>
</gene>
<comment type="caution">
    <text evidence="1">The sequence shown here is derived from an EMBL/GenBank/DDBJ whole genome shotgun (WGS) entry which is preliminary data.</text>
</comment>
<dbReference type="EMBL" id="JAKOGI010000012">
    <property type="protein sequence ID" value="KAJ8450953.1"/>
    <property type="molecule type" value="Genomic_DNA"/>
</dbReference>
<proteinExistence type="predicted"/>
<sequence>MEKIYDGRTLSLIGSTGGQSGRDWGWARSWAFLSRKKAFSDPQNLVSCYYMHAIPPQPEEVFCDHQNKPRAFFQLDFSLPQRFDDLRILSPRSEETIPMAQGLPQFYSGTSTLALVARVSAFTAGMVYGNMKLKYLKGRDISSIGYSISTAMVAFRSHTHAQPMNEKTYLRWQRNTVEGLGHLKTLSSDVNDVFIRVVLLPFFIISRQAR</sequence>
<keyword evidence="2" id="KW-1185">Reference proteome</keyword>
<evidence type="ECO:0000313" key="1">
    <source>
        <dbReference type="EMBL" id="KAJ8450953.1"/>
    </source>
</evidence>
<evidence type="ECO:0000313" key="2">
    <source>
        <dbReference type="Proteomes" id="UP001153076"/>
    </source>
</evidence>
<name>A0A9Q1KWR5_9CARY</name>